<dbReference type="GO" id="GO:0044781">
    <property type="term" value="P:bacterial-type flagellum organization"/>
    <property type="evidence" value="ECO:0007669"/>
    <property type="project" value="UniProtKB-KW"/>
</dbReference>
<proteinExistence type="inferred from homology"/>
<evidence type="ECO:0000256" key="6">
    <source>
        <dbReference type="ARBA" id="ARBA00022500"/>
    </source>
</evidence>
<evidence type="ECO:0000256" key="9">
    <source>
        <dbReference type="ARBA" id="ARBA00023136"/>
    </source>
</evidence>
<evidence type="ECO:0000256" key="7">
    <source>
        <dbReference type="ARBA" id="ARBA00022795"/>
    </source>
</evidence>
<comment type="similarity">
    <text evidence="2">Belongs to the FliJ family.</text>
</comment>
<keyword evidence="10" id="KW-1006">Bacterial flagellum protein export</keyword>
<dbReference type="InterPro" id="IPR053716">
    <property type="entry name" value="Flag_assembly_chemotaxis_eff"/>
</dbReference>
<keyword evidence="9" id="KW-0472">Membrane</keyword>
<keyword evidence="7" id="KW-1005">Bacterial flagellum biogenesis</keyword>
<dbReference type="GO" id="GO:0071973">
    <property type="term" value="P:bacterial-type flagellum-dependent cell motility"/>
    <property type="evidence" value="ECO:0007669"/>
    <property type="project" value="InterPro"/>
</dbReference>
<dbReference type="GO" id="GO:0005886">
    <property type="term" value="C:plasma membrane"/>
    <property type="evidence" value="ECO:0007669"/>
    <property type="project" value="UniProtKB-SubCell"/>
</dbReference>
<comment type="caution">
    <text evidence="12">The sequence shown here is derived from an EMBL/GenBank/DDBJ whole genome shotgun (WGS) entry which is preliminary data.</text>
</comment>
<keyword evidence="8" id="KW-0653">Protein transport</keyword>
<protein>
    <recommendedName>
        <fullName evidence="3">Flagellar FliJ protein</fullName>
    </recommendedName>
</protein>
<keyword evidence="4" id="KW-0813">Transport</keyword>
<keyword evidence="6" id="KW-0145">Chemotaxis</keyword>
<evidence type="ECO:0000313" key="13">
    <source>
        <dbReference type="Proteomes" id="UP000094056"/>
    </source>
</evidence>
<reference evidence="12 13" key="1">
    <citation type="submission" date="2016-07" db="EMBL/GenBank/DDBJ databases">
        <title>Draft genome of Scalindua rubra, obtained from a brine-seawater interface in the Red Sea, sheds light on salt adaptation in anammox bacteria.</title>
        <authorList>
            <person name="Speth D.R."/>
            <person name="Lagkouvardos I."/>
            <person name="Wang Y."/>
            <person name="Qian P.-Y."/>
            <person name="Dutilh B.E."/>
            <person name="Jetten M.S."/>
        </authorList>
    </citation>
    <scope>NUCLEOTIDE SEQUENCE [LARGE SCALE GENOMIC DNA]</scope>
    <source>
        <strain evidence="12">BSI-1</strain>
    </source>
</reference>
<dbReference type="InterPro" id="IPR012823">
    <property type="entry name" value="Flagell_FliJ"/>
</dbReference>
<dbReference type="NCBIfam" id="TIGR02473">
    <property type="entry name" value="flagell_FliJ"/>
    <property type="match status" value="1"/>
</dbReference>
<evidence type="ECO:0000256" key="1">
    <source>
        <dbReference type="ARBA" id="ARBA00004413"/>
    </source>
</evidence>
<dbReference type="AlphaFoldDB" id="A0A1E3X5B8"/>
<evidence type="ECO:0000313" key="12">
    <source>
        <dbReference type="EMBL" id="ODS30164.1"/>
    </source>
</evidence>
<evidence type="ECO:0000256" key="2">
    <source>
        <dbReference type="ARBA" id="ARBA00010004"/>
    </source>
</evidence>
<feature type="coiled-coil region" evidence="11">
    <location>
        <begin position="88"/>
        <end position="122"/>
    </location>
</feature>
<evidence type="ECO:0000256" key="3">
    <source>
        <dbReference type="ARBA" id="ARBA00020392"/>
    </source>
</evidence>
<dbReference type="Proteomes" id="UP000094056">
    <property type="component" value="Unassembled WGS sequence"/>
</dbReference>
<dbReference type="GO" id="GO:0009288">
    <property type="term" value="C:bacterial-type flagellum"/>
    <property type="evidence" value="ECO:0007669"/>
    <property type="project" value="InterPro"/>
</dbReference>
<dbReference type="GO" id="GO:0006935">
    <property type="term" value="P:chemotaxis"/>
    <property type="evidence" value="ECO:0007669"/>
    <property type="project" value="UniProtKB-KW"/>
</dbReference>
<dbReference type="EMBL" id="MAYW01000272">
    <property type="protein sequence ID" value="ODS30164.1"/>
    <property type="molecule type" value="Genomic_DNA"/>
</dbReference>
<accession>A0A1E3X5B8</accession>
<name>A0A1E3X5B8_9BACT</name>
<evidence type="ECO:0000256" key="10">
    <source>
        <dbReference type="ARBA" id="ARBA00023225"/>
    </source>
</evidence>
<dbReference type="GO" id="GO:0015031">
    <property type="term" value="P:protein transport"/>
    <property type="evidence" value="ECO:0007669"/>
    <property type="project" value="UniProtKB-KW"/>
</dbReference>
<evidence type="ECO:0000256" key="11">
    <source>
        <dbReference type="SAM" id="Coils"/>
    </source>
</evidence>
<evidence type="ECO:0000256" key="5">
    <source>
        <dbReference type="ARBA" id="ARBA00022475"/>
    </source>
</evidence>
<evidence type="ECO:0000256" key="8">
    <source>
        <dbReference type="ARBA" id="ARBA00022927"/>
    </source>
</evidence>
<organism evidence="12 13">
    <name type="scientific">Candidatus Scalindua rubra</name>
    <dbReference type="NCBI Taxonomy" id="1872076"/>
    <lineage>
        <taxon>Bacteria</taxon>
        <taxon>Pseudomonadati</taxon>
        <taxon>Planctomycetota</taxon>
        <taxon>Candidatus Brocadiia</taxon>
        <taxon>Candidatus Brocadiales</taxon>
        <taxon>Candidatus Scalinduaceae</taxon>
        <taxon>Candidatus Scalindua</taxon>
    </lineage>
</organism>
<keyword evidence="5" id="KW-1003">Cell membrane</keyword>
<gene>
    <name evidence="12" type="ORF">SCARUB_04733</name>
</gene>
<sequence length="152" mass="18369">MRKFHFKLQPLLNKERIYENECIGRLRVIQDEMLKKEDRLKNLKERKIKCQNGLKTKKQRHVTSEELKIYEEYFVKLGNEIDTGSLELQEIAKELRTVQEELAKIIKKRKALEKLRERWEEEYRSDWVLSLNKEMDDIAMKKFINKLATNGS</sequence>
<evidence type="ECO:0000256" key="4">
    <source>
        <dbReference type="ARBA" id="ARBA00022448"/>
    </source>
</evidence>
<comment type="subcellular location">
    <subcellularLocation>
        <location evidence="1">Cell membrane</location>
        <topology evidence="1">Peripheral membrane protein</topology>
        <orientation evidence="1">Cytoplasmic side</orientation>
    </subcellularLocation>
</comment>
<dbReference type="Pfam" id="PF02050">
    <property type="entry name" value="FliJ"/>
    <property type="match status" value="1"/>
</dbReference>
<dbReference type="Gene3D" id="1.10.287.1700">
    <property type="match status" value="1"/>
</dbReference>
<keyword evidence="11" id="KW-0175">Coiled coil</keyword>